<gene>
    <name evidence="5" type="ORF">TI39_contig4444g00001</name>
</gene>
<dbReference type="STRING" id="1047168.A0A0F4G9Z8"/>
<dbReference type="AlphaFoldDB" id="A0A0F4G9Z8"/>
<dbReference type="Pfam" id="PF25542">
    <property type="entry name" value="zf-CCCH_12"/>
    <property type="match status" value="1"/>
</dbReference>
<evidence type="ECO:0000313" key="6">
    <source>
        <dbReference type="Proteomes" id="UP000033647"/>
    </source>
</evidence>
<feature type="zinc finger region" description="C3H1-type" evidence="1">
    <location>
        <begin position="377"/>
        <end position="405"/>
    </location>
</feature>
<comment type="caution">
    <text evidence="5">The sequence shown here is derived from an EMBL/GenBank/DDBJ whole genome shotgun (WGS) entry which is preliminary data.</text>
</comment>
<evidence type="ECO:0000313" key="5">
    <source>
        <dbReference type="EMBL" id="KJX93025.1"/>
    </source>
</evidence>
<feature type="domain" description="C3H1-type" evidence="4">
    <location>
        <begin position="377"/>
        <end position="405"/>
    </location>
</feature>
<keyword evidence="1" id="KW-0863">Zinc-finger</keyword>
<sequence>MSIPDVSSYTARLEAFQKSDEERNALFKDLVDQYKQLKERYDEKQGDYDNELASRRMWQQRASASEQALTVQKQVSSSHNFVVVLVDGDGAIFQDYLLSMGKEGGAEAAHQLYTTIKEEVKAKYPDAISDWSIVVQVVLNLQGLAMKLASCGIISGPNELVSFGRAFGLAQPLFSFVDVGVGKERADHKIRETLRLYLPIAQCKHIFFAPCHDNGYLPVFESYRRDPRLTLIETRPAEWGFRELGIEIKSFPKIFRTVDLPSGGRIPPPGLPASPAPPVRAPTIPHNTVPIMKPASPAPSTDSNPPTTTLSTNGSTTSSSWATVGKTGANSKTINIAPKKPPPTRKFVLLNAYDERLDTYLPDTDKSAELRYAKRMASTGKCCNDLYLSGKCEKGEYCPYKHTEKLTPAEVLVLKHKARSRSCRRERIVGTWTVILDMSVNLARTSVTRRIAGSRRRIIRIWSLLSATLRTGARNGCSRTSTSFEKPRPGLSREYRWEKS</sequence>
<keyword evidence="1" id="KW-0479">Metal-binding</keyword>
<dbReference type="GO" id="GO:0008270">
    <property type="term" value="F:zinc ion binding"/>
    <property type="evidence" value="ECO:0007669"/>
    <property type="project" value="UniProtKB-KW"/>
</dbReference>
<evidence type="ECO:0000256" key="2">
    <source>
        <dbReference type="SAM" id="Coils"/>
    </source>
</evidence>
<dbReference type="PROSITE" id="PS50103">
    <property type="entry name" value="ZF_C3H1"/>
    <property type="match status" value="1"/>
</dbReference>
<protein>
    <recommendedName>
        <fullName evidence="4">C3H1-type domain-containing protein</fullName>
    </recommendedName>
</protein>
<keyword evidence="6" id="KW-1185">Reference proteome</keyword>
<feature type="compositionally biased region" description="Pro residues" evidence="3">
    <location>
        <begin position="266"/>
        <end position="280"/>
    </location>
</feature>
<reference evidence="5 6" key="1">
    <citation type="submission" date="2015-03" db="EMBL/GenBank/DDBJ databases">
        <title>RNA-seq based gene annotation and comparative genomics of four Zymoseptoria species reveal species-specific pathogenicity related genes and transposable element activity.</title>
        <authorList>
            <person name="Grandaubert J."/>
            <person name="Bhattacharyya A."/>
            <person name="Stukenbrock E.H."/>
        </authorList>
    </citation>
    <scope>NUCLEOTIDE SEQUENCE [LARGE SCALE GENOMIC DNA]</scope>
    <source>
        <strain evidence="5 6">Zb18110</strain>
    </source>
</reference>
<organism evidence="5 6">
    <name type="scientific">Zymoseptoria brevis</name>
    <dbReference type="NCBI Taxonomy" id="1047168"/>
    <lineage>
        <taxon>Eukaryota</taxon>
        <taxon>Fungi</taxon>
        <taxon>Dikarya</taxon>
        <taxon>Ascomycota</taxon>
        <taxon>Pezizomycotina</taxon>
        <taxon>Dothideomycetes</taxon>
        <taxon>Dothideomycetidae</taxon>
        <taxon>Mycosphaerellales</taxon>
        <taxon>Mycosphaerellaceae</taxon>
        <taxon>Zymoseptoria</taxon>
    </lineage>
</organism>
<evidence type="ECO:0000259" key="4">
    <source>
        <dbReference type="PROSITE" id="PS50103"/>
    </source>
</evidence>
<keyword evidence="2" id="KW-0175">Coiled coil</keyword>
<feature type="region of interest" description="Disordered" evidence="3">
    <location>
        <begin position="265"/>
        <end position="326"/>
    </location>
</feature>
<dbReference type="Proteomes" id="UP000033647">
    <property type="component" value="Unassembled WGS sequence"/>
</dbReference>
<dbReference type="InterPro" id="IPR057683">
    <property type="entry name" value="DUF7923"/>
</dbReference>
<dbReference type="PANTHER" id="PTHR37543:SF1">
    <property type="entry name" value="CCCH ZINC FINGER DNA BINDING PROTEIN (AFU_ORTHOLOGUE AFUA_5G12760)"/>
    <property type="match status" value="1"/>
</dbReference>
<dbReference type="PANTHER" id="PTHR37543">
    <property type="entry name" value="CCCH ZINC FINGER DNA BINDING PROTEIN (AFU_ORTHOLOGUE AFUA_5G12760)"/>
    <property type="match status" value="1"/>
</dbReference>
<proteinExistence type="predicted"/>
<evidence type="ECO:0000256" key="1">
    <source>
        <dbReference type="PROSITE-ProRule" id="PRU00723"/>
    </source>
</evidence>
<feature type="coiled-coil region" evidence="2">
    <location>
        <begin position="27"/>
        <end position="54"/>
    </location>
</feature>
<dbReference type="EMBL" id="LAFY01004403">
    <property type="protein sequence ID" value="KJX93025.1"/>
    <property type="molecule type" value="Genomic_DNA"/>
</dbReference>
<feature type="compositionally biased region" description="Low complexity" evidence="3">
    <location>
        <begin position="294"/>
        <end position="323"/>
    </location>
</feature>
<name>A0A0F4G9Z8_9PEZI</name>
<dbReference type="Pfam" id="PF25540">
    <property type="entry name" value="DUF7923"/>
    <property type="match status" value="1"/>
</dbReference>
<feature type="region of interest" description="Disordered" evidence="3">
    <location>
        <begin position="474"/>
        <end position="500"/>
    </location>
</feature>
<evidence type="ECO:0000256" key="3">
    <source>
        <dbReference type="SAM" id="MobiDB-lite"/>
    </source>
</evidence>
<feature type="compositionally biased region" description="Basic and acidic residues" evidence="3">
    <location>
        <begin position="485"/>
        <end position="500"/>
    </location>
</feature>
<accession>A0A0F4G9Z8</accession>
<dbReference type="OrthoDB" id="2270193at2759"/>
<keyword evidence="1" id="KW-0862">Zinc</keyword>
<dbReference type="InterPro" id="IPR000571">
    <property type="entry name" value="Znf_CCCH"/>
</dbReference>